<dbReference type="AlphaFoldDB" id="A8PQW9"/>
<dbReference type="InParanoid" id="A8PQW9"/>
<dbReference type="PROSITE" id="PS50082">
    <property type="entry name" value="WD_REPEATS_2"/>
    <property type="match status" value="1"/>
</dbReference>
<evidence type="ECO:0000256" key="4">
    <source>
        <dbReference type="SAM" id="MobiDB-lite"/>
    </source>
</evidence>
<keyword evidence="6" id="KW-1185">Reference proteome</keyword>
<dbReference type="PANTHER" id="PTHR10971">
    <property type="entry name" value="MRNA EXPORT FACTOR AND BUB3"/>
    <property type="match status" value="1"/>
</dbReference>
<dbReference type="VEuPathDB" id="FungiDB:MGL_0525"/>
<dbReference type="GeneID" id="5857056"/>
<dbReference type="RefSeq" id="XP_001732750.1">
    <property type="nucleotide sequence ID" value="XM_001732698.1"/>
</dbReference>
<gene>
    <name evidence="5" type="ORF">MGL_0525</name>
</gene>
<dbReference type="Proteomes" id="UP000008837">
    <property type="component" value="Unassembled WGS sequence"/>
</dbReference>
<evidence type="ECO:0000313" key="5">
    <source>
        <dbReference type="EMBL" id="EDP45536.1"/>
    </source>
</evidence>
<feature type="repeat" description="WD" evidence="3">
    <location>
        <begin position="109"/>
        <end position="141"/>
    </location>
</feature>
<comment type="caution">
    <text evidence="5">The sequence shown here is derived from an EMBL/GenBank/DDBJ whole genome shotgun (WGS) entry which is preliminary data.</text>
</comment>
<dbReference type="EMBL" id="AAYY01000001">
    <property type="protein sequence ID" value="EDP45536.1"/>
    <property type="molecule type" value="Genomic_DNA"/>
</dbReference>
<proteinExistence type="predicted"/>
<dbReference type="Gene3D" id="2.130.10.10">
    <property type="entry name" value="YVTN repeat-like/Quinoprotein amine dehydrogenase"/>
    <property type="match status" value="1"/>
</dbReference>
<reference evidence="5 6" key="1">
    <citation type="journal article" date="2007" name="Proc. Natl. Acad. Sci. U.S.A.">
        <title>Dandruff-associated Malassezia genomes reveal convergent and divergent virulence traits shared with plant and human fungal pathogens.</title>
        <authorList>
            <person name="Xu J."/>
            <person name="Saunders C.W."/>
            <person name="Hu P."/>
            <person name="Grant R.A."/>
            <person name="Boekhout T."/>
            <person name="Kuramae E.E."/>
            <person name="Kronstad J.W."/>
            <person name="Deangelis Y.M."/>
            <person name="Reeder N.L."/>
            <person name="Johnstone K.R."/>
            <person name="Leland M."/>
            <person name="Fieno A.M."/>
            <person name="Begley W.M."/>
            <person name="Sun Y."/>
            <person name="Lacey M.P."/>
            <person name="Chaudhary T."/>
            <person name="Keough T."/>
            <person name="Chu L."/>
            <person name="Sears R."/>
            <person name="Yuan B."/>
            <person name="Dawson T.L.Jr."/>
        </authorList>
    </citation>
    <scope>NUCLEOTIDE SEQUENCE [LARGE SCALE GENOMIC DNA]</scope>
    <source>
        <strain evidence="6">ATCC MYA-4612 / CBS 7966</strain>
    </source>
</reference>
<name>A8PQW9_MALGO</name>
<organism evidence="5 6">
    <name type="scientific">Malassezia globosa (strain ATCC MYA-4612 / CBS 7966)</name>
    <name type="common">Dandruff-associated fungus</name>
    <dbReference type="NCBI Taxonomy" id="425265"/>
    <lineage>
        <taxon>Eukaryota</taxon>
        <taxon>Fungi</taxon>
        <taxon>Dikarya</taxon>
        <taxon>Basidiomycota</taxon>
        <taxon>Ustilaginomycotina</taxon>
        <taxon>Malasseziomycetes</taxon>
        <taxon>Malasseziales</taxon>
        <taxon>Malasseziaceae</taxon>
        <taxon>Malassezia</taxon>
    </lineage>
</organism>
<dbReference type="InterPro" id="IPR001680">
    <property type="entry name" value="WD40_rpt"/>
</dbReference>
<dbReference type="KEGG" id="mgl:MGL_0525"/>
<dbReference type="SUPFAM" id="SSF50978">
    <property type="entry name" value="WD40 repeat-like"/>
    <property type="match status" value="1"/>
</dbReference>
<feature type="region of interest" description="Disordered" evidence="4">
    <location>
        <begin position="335"/>
        <end position="354"/>
    </location>
</feature>
<dbReference type="OMA" id="WDSTLHI"/>
<protein>
    <submittedName>
        <fullName evidence="5">Uncharacterized protein</fullName>
    </submittedName>
</protein>
<keyword evidence="2" id="KW-0677">Repeat</keyword>
<dbReference type="SMART" id="SM00320">
    <property type="entry name" value="WD40"/>
    <property type="match status" value="4"/>
</dbReference>
<evidence type="ECO:0000256" key="3">
    <source>
        <dbReference type="PROSITE-ProRule" id="PRU00221"/>
    </source>
</evidence>
<dbReference type="OrthoDB" id="10262475at2759"/>
<keyword evidence="1 3" id="KW-0853">WD repeat</keyword>
<dbReference type="InterPro" id="IPR015943">
    <property type="entry name" value="WD40/YVTN_repeat-like_dom_sf"/>
</dbReference>
<dbReference type="InterPro" id="IPR036322">
    <property type="entry name" value="WD40_repeat_dom_sf"/>
</dbReference>
<dbReference type="STRING" id="425265.A8PQW9"/>
<dbReference type="PROSITE" id="PS50294">
    <property type="entry name" value="WD_REPEATS_REGION"/>
    <property type="match status" value="1"/>
</dbReference>
<dbReference type="Pfam" id="PF00400">
    <property type="entry name" value="WD40"/>
    <property type="match status" value="2"/>
</dbReference>
<dbReference type="FunCoup" id="A8PQW9">
    <property type="interactions" value="454"/>
</dbReference>
<accession>A8PQW9</accession>
<sequence>MSSPQTQPPFAEFSISDIQEPVSSLEFFPDRTSPKHANHLLVGSWDKFARVYDLNQCSRGTEGARVLQSFEHPAAVLDVAWINESLAASACLDRRVRLLNVENGQMVILGKHQDGVSRVRYDPNSGLLFSGSWDATVKVWDPSADVGASLRHTLTLPSKLFAMDVSPRTAASPSRLVVAMAERAIYIYNTLQLRDAIDGRSSWDPEQKRESSLKFMLRDVRCMPDGLGYVTSSIEGRVAVEFFSSDAQTQANKYAFKCHRKDVDGIDVVYPIHAIAFHPTYGTFATCGGDAHCALWDPVAKKRIRQYVLPSPVSTAAFSADGTIFVIASGAENLEETQHPGPDAGEVGGTGQGGSGHVKLHIKYAIEEAKPKGKPV</sequence>
<evidence type="ECO:0000256" key="2">
    <source>
        <dbReference type="ARBA" id="ARBA00022737"/>
    </source>
</evidence>
<evidence type="ECO:0000313" key="6">
    <source>
        <dbReference type="Proteomes" id="UP000008837"/>
    </source>
</evidence>
<evidence type="ECO:0000256" key="1">
    <source>
        <dbReference type="ARBA" id="ARBA00022574"/>
    </source>
</evidence>